<keyword evidence="7 9" id="KW-0472">Membrane</keyword>
<evidence type="ECO:0000256" key="10">
    <source>
        <dbReference type="SAM" id="MobiDB-lite"/>
    </source>
</evidence>
<feature type="transmembrane region" description="Helical" evidence="9">
    <location>
        <begin position="265"/>
        <end position="287"/>
    </location>
</feature>
<evidence type="ECO:0000256" key="1">
    <source>
        <dbReference type="ARBA" id="ARBA00004651"/>
    </source>
</evidence>
<comment type="similarity">
    <text evidence="2 9">Belongs to the binding-protein-dependent transport system permease family.</text>
</comment>
<dbReference type="AlphaFoldDB" id="A0A370LCU9"/>
<feature type="region of interest" description="Disordered" evidence="10">
    <location>
        <begin position="1"/>
        <end position="20"/>
    </location>
</feature>
<evidence type="ECO:0000256" key="9">
    <source>
        <dbReference type="RuleBase" id="RU363032"/>
    </source>
</evidence>
<comment type="subcellular location">
    <subcellularLocation>
        <location evidence="1 9">Cell membrane</location>
        <topology evidence="1 9">Multi-pass membrane protein</topology>
    </subcellularLocation>
</comment>
<dbReference type="CDD" id="cd06261">
    <property type="entry name" value="TM_PBP2"/>
    <property type="match status" value="1"/>
</dbReference>
<proteinExistence type="inferred from homology"/>
<dbReference type="Pfam" id="PF00528">
    <property type="entry name" value="BPD_transp_1"/>
    <property type="match status" value="1"/>
</dbReference>
<dbReference type="EMBL" id="QQTP01000001">
    <property type="protein sequence ID" value="RDJ29728.1"/>
    <property type="molecule type" value="Genomic_DNA"/>
</dbReference>
<name>A0A370LCU9_9HYPH</name>
<evidence type="ECO:0000259" key="11">
    <source>
        <dbReference type="PROSITE" id="PS50928"/>
    </source>
</evidence>
<dbReference type="GO" id="GO:0042918">
    <property type="term" value="P:alkanesulfonate transmembrane transport"/>
    <property type="evidence" value="ECO:0007669"/>
    <property type="project" value="UniProtKB-ARBA"/>
</dbReference>
<protein>
    <submittedName>
        <fullName evidence="12">ABC transporter permease</fullName>
    </submittedName>
</protein>
<dbReference type="Gene3D" id="1.10.3720.10">
    <property type="entry name" value="MetI-like"/>
    <property type="match status" value="1"/>
</dbReference>
<comment type="caution">
    <text evidence="12">The sequence shown here is derived from an EMBL/GenBank/DDBJ whole genome shotgun (WGS) entry which is preliminary data.</text>
</comment>
<accession>A0A370LCU9</accession>
<dbReference type="PANTHER" id="PTHR30151">
    <property type="entry name" value="ALKANE SULFONATE ABC TRANSPORTER-RELATED, MEMBRANE SUBUNIT"/>
    <property type="match status" value="1"/>
</dbReference>
<gene>
    <name evidence="12" type="ORF">DWE98_04125</name>
</gene>
<keyword evidence="13" id="KW-1185">Reference proteome</keyword>
<keyword evidence="4" id="KW-1003">Cell membrane</keyword>
<evidence type="ECO:0000313" key="12">
    <source>
        <dbReference type="EMBL" id="RDJ29728.1"/>
    </source>
</evidence>
<dbReference type="RefSeq" id="WP_114827841.1">
    <property type="nucleotide sequence ID" value="NZ_QQTO01000019.1"/>
</dbReference>
<evidence type="ECO:0000256" key="6">
    <source>
        <dbReference type="ARBA" id="ARBA00022989"/>
    </source>
</evidence>
<evidence type="ECO:0000256" key="2">
    <source>
        <dbReference type="ARBA" id="ARBA00009306"/>
    </source>
</evidence>
<comment type="function">
    <text evidence="8">Probably part of an ABC transporter complex. Probably responsible for the translocation of the substrate across the membrane.</text>
</comment>
<dbReference type="PROSITE" id="PS50928">
    <property type="entry name" value="ABC_TM1"/>
    <property type="match status" value="1"/>
</dbReference>
<evidence type="ECO:0000256" key="4">
    <source>
        <dbReference type="ARBA" id="ARBA00022475"/>
    </source>
</evidence>
<feature type="transmembrane region" description="Helical" evidence="9">
    <location>
        <begin position="210"/>
        <end position="231"/>
    </location>
</feature>
<feature type="domain" description="ABC transmembrane type-1" evidence="11">
    <location>
        <begin position="104"/>
        <end position="284"/>
    </location>
</feature>
<dbReference type="SUPFAM" id="SSF161098">
    <property type="entry name" value="MetI-like"/>
    <property type="match status" value="1"/>
</dbReference>
<dbReference type="InterPro" id="IPR000515">
    <property type="entry name" value="MetI-like"/>
</dbReference>
<feature type="transmembrane region" description="Helical" evidence="9">
    <location>
        <begin position="147"/>
        <end position="164"/>
    </location>
</feature>
<dbReference type="PANTHER" id="PTHR30151:SF38">
    <property type="entry name" value="ALIPHATIC SULFONATES TRANSPORT PERMEASE PROTEIN SSUC-RELATED"/>
    <property type="match status" value="1"/>
</dbReference>
<feature type="transmembrane region" description="Helical" evidence="9">
    <location>
        <begin position="112"/>
        <end position="135"/>
    </location>
</feature>
<evidence type="ECO:0000256" key="8">
    <source>
        <dbReference type="ARBA" id="ARBA00056719"/>
    </source>
</evidence>
<dbReference type="Proteomes" id="UP000255207">
    <property type="component" value="Unassembled WGS sequence"/>
</dbReference>
<keyword evidence="3 9" id="KW-0813">Transport</keyword>
<feature type="transmembrane region" description="Helical" evidence="9">
    <location>
        <begin position="51"/>
        <end position="69"/>
    </location>
</feature>
<keyword evidence="6 9" id="KW-1133">Transmembrane helix</keyword>
<dbReference type="InterPro" id="IPR035906">
    <property type="entry name" value="MetI-like_sf"/>
</dbReference>
<sequence>MADLSIATARTGTGSRAKPAGWLRLPSRSAALAEAGETSRRRKRKLGPGPVIPYGAAIGPALLLILWSLGSATGFIDDRILSAPWTVASTGWELIQDGRLQENLWTSFVRSFWGLFWGIVAGASLGVIAGLSRIGEYLVDGPIQIKRAIPALALIPLLMLWFGIGEGMKILTIALITFAPIYIQTHDGLRSTDARFIELAETLDLSNAQFLRHVVLPAALPGFLLGLRFGVTYSWLALVVVEQVNATSGLGYMINLARTYGQTEVIILCLAVYAALGLSSDWLVRLITRKALPWRKILAD</sequence>
<dbReference type="OrthoDB" id="9799271at2"/>
<evidence type="ECO:0000256" key="7">
    <source>
        <dbReference type="ARBA" id="ARBA00023136"/>
    </source>
</evidence>
<keyword evidence="5 9" id="KW-0812">Transmembrane</keyword>
<reference evidence="13" key="1">
    <citation type="submission" date="2018-07" db="EMBL/GenBank/DDBJ databases">
        <authorList>
            <person name="Safronova V.I."/>
            <person name="Chirak E.R."/>
            <person name="Sazanova A.L."/>
        </authorList>
    </citation>
    <scope>NUCLEOTIDE SEQUENCE [LARGE SCALE GENOMIC DNA]</scope>
    <source>
        <strain evidence="13">RCAM04685</strain>
    </source>
</reference>
<dbReference type="FunFam" id="1.10.3720.10:FF:000003">
    <property type="entry name" value="Aliphatic sulfonate ABC transporter permease"/>
    <property type="match status" value="1"/>
</dbReference>
<evidence type="ECO:0000256" key="5">
    <source>
        <dbReference type="ARBA" id="ARBA00022692"/>
    </source>
</evidence>
<evidence type="ECO:0000256" key="3">
    <source>
        <dbReference type="ARBA" id="ARBA00022448"/>
    </source>
</evidence>
<dbReference type="GO" id="GO:0005886">
    <property type="term" value="C:plasma membrane"/>
    <property type="evidence" value="ECO:0007669"/>
    <property type="project" value="UniProtKB-SubCell"/>
</dbReference>
<organism evidence="12 13">
    <name type="scientific">Bosea caraganae</name>
    <dbReference type="NCBI Taxonomy" id="2763117"/>
    <lineage>
        <taxon>Bacteria</taxon>
        <taxon>Pseudomonadati</taxon>
        <taxon>Pseudomonadota</taxon>
        <taxon>Alphaproteobacteria</taxon>
        <taxon>Hyphomicrobiales</taxon>
        <taxon>Boseaceae</taxon>
        <taxon>Bosea</taxon>
    </lineage>
</organism>
<evidence type="ECO:0000313" key="13">
    <source>
        <dbReference type="Proteomes" id="UP000255207"/>
    </source>
</evidence>